<dbReference type="GO" id="GO:0005886">
    <property type="term" value="C:plasma membrane"/>
    <property type="evidence" value="ECO:0007669"/>
    <property type="project" value="UniProtKB-SubCell"/>
</dbReference>
<organism evidence="13 14">
    <name type="scientific">Caerostris extrusa</name>
    <name type="common">Bark spider</name>
    <name type="synonym">Caerostris bankana</name>
    <dbReference type="NCBI Taxonomy" id="172846"/>
    <lineage>
        <taxon>Eukaryota</taxon>
        <taxon>Metazoa</taxon>
        <taxon>Ecdysozoa</taxon>
        <taxon>Arthropoda</taxon>
        <taxon>Chelicerata</taxon>
        <taxon>Arachnida</taxon>
        <taxon>Araneae</taxon>
        <taxon>Araneomorphae</taxon>
        <taxon>Entelegynae</taxon>
        <taxon>Araneoidea</taxon>
        <taxon>Araneidae</taxon>
        <taxon>Caerostris</taxon>
    </lineage>
</organism>
<keyword evidence="5 12" id="KW-0812">Transmembrane</keyword>
<evidence type="ECO:0000256" key="5">
    <source>
        <dbReference type="ARBA" id="ARBA00022692"/>
    </source>
</evidence>
<keyword evidence="6" id="KW-0303">Gap junction</keyword>
<keyword evidence="11" id="KW-0407">Ion channel</keyword>
<proteinExistence type="predicted"/>
<name>A0AAV4M8M4_CAEEX</name>
<evidence type="ECO:0000256" key="3">
    <source>
        <dbReference type="ARBA" id="ARBA00022448"/>
    </source>
</evidence>
<dbReference type="EMBL" id="BPLR01019521">
    <property type="protein sequence ID" value="GIX68761.1"/>
    <property type="molecule type" value="Genomic_DNA"/>
</dbReference>
<dbReference type="Pfam" id="PF00876">
    <property type="entry name" value="Innexin"/>
    <property type="match status" value="1"/>
</dbReference>
<sequence length="145" mass="17047">MRKSLKYFNVIIDNPVFVMHYGAIAFLLILFSLLVSLQPKNESVSCFPKDDIPPKFLEAFCWMHPIYAKDNSTLKTDSRINSPMPRFAPKETIWYMMMTLGFPYCFFFCPLHSACRDFSGSIWNLERYRNDYLYCAIRPEAAKKI</sequence>
<comment type="subcellular location">
    <subcellularLocation>
        <location evidence="1">Cell junction</location>
        <location evidence="1">Gap junction</location>
    </subcellularLocation>
    <subcellularLocation>
        <location evidence="2">Cell membrane</location>
        <topology evidence="2">Multi-pass membrane protein</topology>
    </subcellularLocation>
</comment>
<evidence type="ECO:0000313" key="13">
    <source>
        <dbReference type="EMBL" id="GIX68761.1"/>
    </source>
</evidence>
<evidence type="ECO:0000256" key="6">
    <source>
        <dbReference type="ARBA" id="ARBA00022868"/>
    </source>
</evidence>
<keyword evidence="8 12" id="KW-1133">Transmembrane helix</keyword>
<dbReference type="GO" id="GO:0005921">
    <property type="term" value="C:gap junction"/>
    <property type="evidence" value="ECO:0007669"/>
    <property type="project" value="UniProtKB-SubCell"/>
</dbReference>
<keyword evidence="9" id="KW-0406">Ion transport</keyword>
<evidence type="ECO:0008006" key="15">
    <source>
        <dbReference type="Google" id="ProtNLM"/>
    </source>
</evidence>
<evidence type="ECO:0000256" key="4">
    <source>
        <dbReference type="ARBA" id="ARBA00022475"/>
    </source>
</evidence>
<keyword evidence="10 12" id="KW-0472">Membrane</keyword>
<reference evidence="13 14" key="1">
    <citation type="submission" date="2021-06" db="EMBL/GenBank/DDBJ databases">
        <title>Caerostris extrusa draft genome.</title>
        <authorList>
            <person name="Kono N."/>
            <person name="Arakawa K."/>
        </authorList>
    </citation>
    <scope>NUCLEOTIDE SEQUENCE [LARGE SCALE GENOMIC DNA]</scope>
</reference>
<evidence type="ECO:0000256" key="2">
    <source>
        <dbReference type="ARBA" id="ARBA00004651"/>
    </source>
</evidence>
<evidence type="ECO:0000256" key="9">
    <source>
        <dbReference type="ARBA" id="ARBA00023065"/>
    </source>
</evidence>
<dbReference type="InterPro" id="IPR000990">
    <property type="entry name" value="Innexin"/>
</dbReference>
<feature type="transmembrane region" description="Helical" evidence="12">
    <location>
        <begin position="12"/>
        <end position="35"/>
    </location>
</feature>
<evidence type="ECO:0000256" key="12">
    <source>
        <dbReference type="SAM" id="Phobius"/>
    </source>
</evidence>
<evidence type="ECO:0000256" key="1">
    <source>
        <dbReference type="ARBA" id="ARBA00004610"/>
    </source>
</evidence>
<evidence type="ECO:0000313" key="14">
    <source>
        <dbReference type="Proteomes" id="UP001054945"/>
    </source>
</evidence>
<comment type="caution">
    <text evidence="13">The sequence shown here is derived from an EMBL/GenBank/DDBJ whole genome shotgun (WGS) entry which is preliminary data.</text>
</comment>
<dbReference type="GO" id="GO:0034220">
    <property type="term" value="P:monoatomic ion transmembrane transport"/>
    <property type="evidence" value="ECO:0007669"/>
    <property type="project" value="UniProtKB-KW"/>
</dbReference>
<evidence type="ECO:0000256" key="11">
    <source>
        <dbReference type="ARBA" id="ARBA00023303"/>
    </source>
</evidence>
<keyword evidence="7" id="KW-0965">Cell junction</keyword>
<evidence type="ECO:0000256" key="8">
    <source>
        <dbReference type="ARBA" id="ARBA00022989"/>
    </source>
</evidence>
<feature type="transmembrane region" description="Helical" evidence="12">
    <location>
        <begin position="93"/>
        <end position="111"/>
    </location>
</feature>
<accession>A0AAV4M8M4</accession>
<keyword evidence="3" id="KW-0813">Transport</keyword>
<evidence type="ECO:0000256" key="10">
    <source>
        <dbReference type="ARBA" id="ARBA00023136"/>
    </source>
</evidence>
<dbReference type="Proteomes" id="UP001054945">
    <property type="component" value="Unassembled WGS sequence"/>
</dbReference>
<keyword evidence="4" id="KW-1003">Cell membrane</keyword>
<keyword evidence="14" id="KW-1185">Reference proteome</keyword>
<evidence type="ECO:0000256" key="7">
    <source>
        <dbReference type="ARBA" id="ARBA00022949"/>
    </source>
</evidence>
<gene>
    <name evidence="13" type="ORF">CEXT_611731</name>
</gene>
<dbReference type="AlphaFoldDB" id="A0AAV4M8M4"/>
<protein>
    <recommendedName>
        <fullName evidence="15">Innexin</fullName>
    </recommendedName>
</protein>